<keyword evidence="2" id="KW-0378">Hydrolase</keyword>
<sequence length="178" mass="20043">MDMIEKALQIASQAHNGQFRKGTQIPYIAHPIAVGMILMKAGYSDEIVAAGILHDTVEDTDLTIEEIEREFGPKVAEIVAGCSEPNKSLSWEKRKEHTIEFLKTASSDIRAVACADKLHNIKSIIDDYEQNGEAVWSRFKRGKAQQGWYYTNIVESLGNQSTFALLEELKREVSRLFL</sequence>
<dbReference type="OrthoDB" id="9802385at2"/>
<dbReference type="SMART" id="SM00471">
    <property type="entry name" value="HDc"/>
    <property type="match status" value="1"/>
</dbReference>
<dbReference type="InterPro" id="IPR052194">
    <property type="entry name" value="MESH1"/>
</dbReference>
<gene>
    <name evidence="2" type="ORF">BN000_01995</name>
</gene>
<accession>A0A0U1NVK7</accession>
<evidence type="ECO:0000259" key="1">
    <source>
        <dbReference type="SMART" id="SM00471"/>
    </source>
</evidence>
<keyword evidence="3" id="KW-1185">Reference proteome</keyword>
<evidence type="ECO:0000313" key="2">
    <source>
        <dbReference type="EMBL" id="CRK82074.1"/>
    </source>
</evidence>
<reference evidence="3" key="1">
    <citation type="submission" date="2015-05" db="EMBL/GenBank/DDBJ databases">
        <authorList>
            <person name="Urmite Genomes"/>
        </authorList>
    </citation>
    <scope>NUCLEOTIDE SEQUENCE [LARGE SCALE GENOMIC DNA]</scope>
    <source>
        <strain evidence="3">LF1</strain>
    </source>
</reference>
<feature type="domain" description="HD/PDEase" evidence="1">
    <location>
        <begin position="23"/>
        <end position="130"/>
    </location>
</feature>
<dbReference type="RefSeq" id="WP_090633790.1">
    <property type="nucleotide sequence ID" value="NZ_CVRB01000002.1"/>
</dbReference>
<dbReference type="InterPro" id="IPR003607">
    <property type="entry name" value="HD/PDEase_dom"/>
</dbReference>
<dbReference type="GO" id="GO:0008893">
    <property type="term" value="F:guanosine-3',5'-bis(diphosphate) 3'-diphosphatase activity"/>
    <property type="evidence" value="ECO:0007669"/>
    <property type="project" value="TreeGrafter"/>
</dbReference>
<name>A0A0U1NVK7_9BACI</name>
<dbReference type="Pfam" id="PF13328">
    <property type="entry name" value="HD_4"/>
    <property type="match status" value="1"/>
</dbReference>
<dbReference type="EMBL" id="CVRB01000002">
    <property type="protein sequence ID" value="CRK82074.1"/>
    <property type="molecule type" value="Genomic_DNA"/>
</dbReference>
<dbReference type="Proteomes" id="UP000199087">
    <property type="component" value="Unassembled WGS sequence"/>
</dbReference>
<dbReference type="STRING" id="1499688.BN000_01995"/>
<dbReference type="SUPFAM" id="SSF109604">
    <property type="entry name" value="HD-domain/PDEase-like"/>
    <property type="match status" value="1"/>
</dbReference>
<organism evidence="2 3">
    <name type="scientific">Neobacillus massiliamazoniensis</name>
    <dbReference type="NCBI Taxonomy" id="1499688"/>
    <lineage>
        <taxon>Bacteria</taxon>
        <taxon>Bacillati</taxon>
        <taxon>Bacillota</taxon>
        <taxon>Bacilli</taxon>
        <taxon>Bacillales</taxon>
        <taxon>Bacillaceae</taxon>
        <taxon>Neobacillus</taxon>
    </lineage>
</organism>
<protein>
    <submittedName>
        <fullName evidence="2">Metal dependent phosphohydrolase</fullName>
    </submittedName>
</protein>
<dbReference type="PANTHER" id="PTHR46246">
    <property type="entry name" value="GUANOSINE-3',5'-BIS(DIPHOSPHATE) 3'-PYROPHOSPHOHYDROLASE MESH1"/>
    <property type="match status" value="1"/>
</dbReference>
<evidence type="ECO:0000313" key="3">
    <source>
        <dbReference type="Proteomes" id="UP000199087"/>
    </source>
</evidence>
<dbReference type="AlphaFoldDB" id="A0A0U1NVK7"/>
<dbReference type="PANTHER" id="PTHR46246:SF1">
    <property type="entry name" value="GUANOSINE-3',5'-BIS(DIPHOSPHATE) 3'-PYROPHOSPHOHYDROLASE MESH1"/>
    <property type="match status" value="1"/>
</dbReference>
<proteinExistence type="predicted"/>
<dbReference type="Gene3D" id="1.10.3210.10">
    <property type="entry name" value="Hypothetical protein af1432"/>
    <property type="match status" value="1"/>
</dbReference>